<gene>
    <name evidence="2" type="ORF">A3D03_02750</name>
</gene>
<comment type="caution">
    <text evidence="2">The sequence shown here is derived from an EMBL/GenBank/DDBJ whole genome shotgun (WGS) entry which is preliminary data.</text>
</comment>
<accession>A0A1F6A5B0</accession>
<feature type="transmembrane region" description="Helical" evidence="1">
    <location>
        <begin position="6"/>
        <end position="28"/>
    </location>
</feature>
<keyword evidence="1" id="KW-0472">Membrane</keyword>
<dbReference type="AlphaFoldDB" id="A0A1F6A5B0"/>
<name>A0A1F6A5B0_9BACT</name>
<dbReference type="EMBL" id="MFJN01000064">
    <property type="protein sequence ID" value="OGG19948.1"/>
    <property type="molecule type" value="Genomic_DNA"/>
</dbReference>
<keyword evidence="1" id="KW-0812">Transmembrane</keyword>
<evidence type="ECO:0000313" key="3">
    <source>
        <dbReference type="Proteomes" id="UP000177092"/>
    </source>
</evidence>
<reference evidence="2 3" key="1">
    <citation type="journal article" date="2016" name="Nat. Commun.">
        <title>Thousands of microbial genomes shed light on interconnected biogeochemical processes in an aquifer system.</title>
        <authorList>
            <person name="Anantharaman K."/>
            <person name="Brown C.T."/>
            <person name="Hug L.A."/>
            <person name="Sharon I."/>
            <person name="Castelle C.J."/>
            <person name="Probst A.J."/>
            <person name="Thomas B.C."/>
            <person name="Singh A."/>
            <person name="Wilkins M.J."/>
            <person name="Karaoz U."/>
            <person name="Brodie E.L."/>
            <person name="Williams K.H."/>
            <person name="Hubbard S.S."/>
            <person name="Banfield J.F."/>
        </authorList>
    </citation>
    <scope>NUCLEOTIDE SEQUENCE [LARGE SCALE GENOMIC DNA]</scope>
</reference>
<dbReference type="Proteomes" id="UP000177092">
    <property type="component" value="Unassembled WGS sequence"/>
</dbReference>
<keyword evidence="1" id="KW-1133">Transmembrane helix</keyword>
<sequence>MLNDFRNIYIFLIVMAIAIFIFEIGLLLNKISGKFSKTEFTDEEKNKLKIENFLYFLGLILFILTIRSNLAFAFIEFGLIVCLVSLVFINSTVGYIFQNYPIRGNFIRFRHALGTILGIILFIIGLWLFMVK</sequence>
<evidence type="ECO:0000313" key="2">
    <source>
        <dbReference type="EMBL" id="OGG19948.1"/>
    </source>
</evidence>
<feature type="transmembrane region" description="Helical" evidence="1">
    <location>
        <begin position="48"/>
        <end position="66"/>
    </location>
</feature>
<feature type="transmembrane region" description="Helical" evidence="1">
    <location>
        <begin position="109"/>
        <end position="130"/>
    </location>
</feature>
<feature type="transmembrane region" description="Helical" evidence="1">
    <location>
        <begin position="72"/>
        <end position="97"/>
    </location>
</feature>
<protein>
    <recommendedName>
        <fullName evidence="4">DUF4181 domain-containing protein</fullName>
    </recommendedName>
</protein>
<evidence type="ECO:0008006" key="4">
    <source>
        <dbReference type="Google" id="ProtNLM"/>
    </source>
</evidence>
<organism evidence="2 3">
    <name type="scientific">Candidatus Gottesmanbacteria bacterium RIFCSPHIGHO2_02_FULL_40_13</name>
    <dbReference type="NCBI Taxonomy" id="1798384"/>
    <lineage>
        <taxon>Bacteria</taxon>
        <taxon>Candidatus Gottesmaniibacteriota</taxon>
    </lineage>
</organism>
<evidence type="ECO:0000256" key="1">
    <source>
        <dbReference type="SAM" id="Phobius"/>
    </source>
</evidence>
<proteinExistence type="predicted"/>